<keyword evidence="1" id="KW-1133">Transmembrane helix</keyword>
<sequence>MLIYVAPLRDFFGTHWLSPQELLICLGFSALMFVWIELEKLVINWFRSRQTAIG</sequence>
<evidence type="ECO:0000259" key="2">
    <source>
        <dbReference type="Pfam" id="PF00689"/>
    </source>
</evidence>
<organism evidence="3 4">
    <name type="scientific">Coleofasciculus chthonoplastes PCC 7420</name>
    <dbReference type="NCBI Taxonomy" id="118168"/>
    <lineage>
        <taxon>Bacteria</taxon>
        <taxon>Bacillati</taxon>
        <taxon>Cyanobacteriota</taxon>
        <taxon>Cyanophyceae</taxon>
        <taxon>Coleofasciculales</taxon>
        <taxon>Coleofasciculaceae</taxon>
        <taxon>Coleofasciculus</taxon>
    </lineage>
</organism>
<accession>B4VJS0</accession>
<dbReference type="EMBL" id="DS989843">
    <property type="protein sequence ID" value="EDX77532.1"/>
    <property type="molecule type" value="Genomic_DNA"/>
</dbReference>
<evidence type="ECO:0000313" key="3">
    <source>
        <dbReference type="EMBL" id="EDX77532.1"/>
    </source>
</evidence>
<keyword evidence="1" id="KW-0812">Transmembrane</keyword>
<dbReference type="Proteomes" id="UP000003835">
    <property type="component" value="Unassembled WGS sequence"/>
</dbReference>
<feature type="domain" description="Cation-transporting P-type ATPase C-terminal" evidence="2">
    <location>
        <begin position="1"/>
        <end position="42"/>
    </location>
</feature>
<dbReference type="HOGENOM" id="CLU_3042312_0_0_3"/>
<dbReference type="OrthoDB" id="583458at2"/>
<dbReference type="InterPro" id="IPR023298">
    <property type="entry name" value="ATPase_P-typ_TM_dom_sf"/>
</dbReference>
<dbReference type="eggNOG" id="COG0474">
    <property type="taxonomic scope" value="Bacteria"/>
</dbReference>
<dbReference type="Gene3D" id="1.20.1110.10">
    <property type="entry name" value="Calcium-transporting ATPase, transmembrane domain"/>
    <property type="match status" value="1"/>
</dbReference>
<dbReference type="SUPFAM" id="SSF81665">
    <property type="entry name" value="Calcium ATPase, transmembrane domain M"/>
    <property type="match status" value="1"/>
</dbReference>
<proteinExistence type="predicted"/>
<evidence type="ECO:0000313" key="4">
    <source>
        <dbReference type="Proteomes" id="UP000003835"/>
    </source>
</evidence>
<protein>
    <recommendedName>
        <fullName evidence="2">Cation-transporting P-type ATPase C-terminal domain-containing protein</fullName>
    </recommendedName>
</protein>
<name>B4VJS0_9CYAN</name>
<evidence type="ECO:0000256" key="1">
    <source>
        <dbReference type="SAM" id="Phobius"/>
    </source>
</evidence>
<keyword evidence="1" id="KW-0472">Membrane</keyword>
<dbReference type="Pfam" id="PF00689">
    <property type="entry name" value="Cation_ATPase_C"/>
    <property type="match status" value="1"/>
</dbReference>
<dbReference type="InterPro" id="IPR006068">
    <property type="entry name" value="ATPase_P-typ_cation-transptr_C"/>
</dbReference>
<reference evidence="3 4" key="1">
    <citation type="submission" date="2008-07" db="EMBL/GenBank/DDBJ databases">
        <authorList>
            <person name="Tandeau de Marsac N."/>
            <person name="Ferriera S."/>
            <person name="Johnson J."/>
            <person name="Kravitz S."/>
            <person name="Beeson K."/>
            <person name="Sutton G."/>
            <person name="Rogers Y.-H."/>
            <person name="Friedman R."/>
            <person name="Frazier M."/>
            <person name="Venter J.C."/>
        </authorList>
    </citation>
    <scope>NUCLEOTIDE SEQUENCE [LARGE SCALE GENOMIC DNA]</scope>
    <source>
        <strain evidence="3 4">PCC 7420</strain>
    </source>
</reference>
<dbReference type="STRING" id="118168.MC7420_2856"/>
<gene>
    <name evidence="3" type="ORF">MC7420_2856</name>
</gene>
<dbReference type="AlphaFoldDB" id="B4VJS0"/>
<keyword evidence="4" id="KW-1185">Reference proteome</keyword>
<feature type="transmembrane region" description="Helical" evidence="1">
    <location>
        <begin position="20"/>
        <end position="38"/>
    </location>
</feature>